<keyword evidence="3" id="KW-1185">Reference proteome</keyword>
<evidence type="ECO:0000256" key="1">
    <source>
        <dbReference type="SAM" id="MobiDB-lite"/>
    </source>
</evidence>
<evidence type="ECO:0000313" key="3">
    <source>
        <dbReference type="Proteomes" id="UP001063166"/>
    </source>
</evidence>
<feature type="region of interest" description="Disordered" evidence="1">
    <location>
        <begin position="197"/>
        <end position="216"/>
    </location>
</feature>
<feature type="region of interest" description="Disordered" evidence="1">
    <location>
        <begin position="232"/>
        <end position="321"/>
    </location>
</feature>
<name>A0A9P3PYP7_LYOSH</name>
<proteinExistence type="predicted"/>
<dbReference type="Proteomes" id="UP001063166">
    <property type="component" value="Unassembled WGS sequence"/>
</dbReference>
<organism evidence="2 3">
    <name type="scientific">Lyophyllum shimeji</name>
    <name type="common">Hon-shimeji</name>
    <name type="synonym">Tricholoma shimeji</name>
    <dbReference type="NCBI Taxonomy" id="47721"/>
    <lineage>
        <taxon>Eukaryota</taxon>
        <taxon>Fungi</taxon>
        <taxon>Dikarya</taxon>
        <taxon>Basidiomycota</taxon>
        <taxon>Agaricomycotina</taxon>
        <taxon>Agaricomycetes</taxon>
        <taxon>Agaricomycetidae</taxon>
        <taxon>Agaricales</taxon>
        <taxon>Tricholomatineae</taxon>
        <taxon>Lyophyllaceae</taxon>
        <taxon>Lyophyllum</taxon>
    </lineage>
</organism>
<gene>
    <name evidence="2" type="ORF">LshimejAT787_1501180</name>
</gene>
<reference evidence="2" key="1">
    <citation type="submission" date="2022-07" db="EMBL/GenBank/DDBJ databases">
        <title>The genome of Lyophyllum shimeji provides insight into the initial evolution of ectomycorrhizal fungal genome.</title>
        <authorList>
            <person name="Kobayashi Y."/>
            <person name="Shibata T."/>
            <person name="Hirakawa H."/>
            <person name="Shigenobu S."/>
            <person name="Nishiyama T."/>
            <person name="Yamada A."/>
            <person name="Hasebe M."/>
            <person name="Kawaguchi M."/>
        </authorList>
    </citation>
    <scope>NUCLEOTIDE SEQUENCE</scope>
    <source>
        <strain evidence="2">AT787</strain>
    </source>
</reference>
<dbReference type="AlphaFoldDB" id="A0A9P3PYP7"/>
<dbReference type="EMBL" id="BRPK01000015">
    <property type="protein sequence ID" value="GLB43934.1"/>
    <property type="molecule type" value="Genomic_DNA"/>
</dbReference>
<feature type="compositionally biased region" description="Basic and acidic residues" evidence="1">
    <location>
        <begin position="304"/>
        <end position="321"/>
    </location>
</feature>
<protein>
    <submittedName>
        <fullName evidence="2">Uncharacterized protein</fullName>
    </submittedName>
</protein>
<feature type="compositionally biased region" description="Low complexity" evidence="1">
    <location>
        <begin position="204"/>
        <end position="216"/>
    </location>
</feature>
<comment type="caution">
    <text evidence="2">The sequence shown here is derived from an EMBL/GenBank/DDBJ whole genome shotgun (WGS) entry which is preliminary data.</text>
</comment>
<feature type="compositionally biased region" description="Basic and acidic residues" evidence="1">
    <location>
        <begin position="232"/>
        <end position="278"/>
    </location>
</feature>
<accession>A0A9P3PYP7</accession>
<feature type="region of interest" description="Disordered" evidence="1">
    <location>
        <begin position="132"/>
        <end position="166"/>
    </location>
</feature>
<dbReference type="OrthoDB" id="3055145at2759"/>
<evidence type="ECO:0000313" key="2">
    <source>
        <dbReference type="EMBL" id="GLB43934.1"/>
    </source>
</evidence>
<sequence length="321" mass="36650">MSANENAGVPAALASRITHLELLFKNLPPSLSLDLPDNVTTYHFYFNSEDVENEGLYYAFNRRLEICFQTHLLQGRPITLQERGKRLQNLIQMFKKVAKEVLQEQDMLQKCWLERLISVAKAARAIITSKRKISDSDDENVPQTSKLPRKLKPAEHEAVRHHATALKPKLKRRDIPIVIDSDSEEDNTPECLELSEDVLPRSTPLPLQPAQPAKPLRQATLFSLGAKKITKEEASAQRKKIVQDWRQTAEDTQAKEARDLAKREERKRALNRDRQQRHQDRKKSSRSGGAGNVMKDLVLSRPQSHVEHPDLSEISRPEGTE</sequence>